<dbReference type="EMBL" id="JAUTXU010000369">
    <property type="protein sequence ID" value="KAK3683098.1"/>
    <property type="molecule type" value="Genomic_DNA"/>
</dbReference>
<gene>
    <name evidence="1" type="primary">DCP2_2</name>
    <name evidence="1" type="ORF">LTR37_020559</name>
</gene>
<comment type="caution">
    <text evidence="1">The sequence shown here is derived from an EMBL/GenBank/DDBJ whole genome shotgun (WGS) entry which is preliminary data.</text>
</comment>
<keyword evidence="1" id="KW-0378">Hydrolase</keyword>
<proteinExistence type="predicted"/>
<evidence type="ECO:0000313" key="1">
    <source>
        <dbReference type="EMBL" id="KAK3683098.1"/>
    </source>
</evidence>
<organism evidence="1 2">
    <name type="scientific">Vermiconidia calcicola</name>
    <dbReference type="NCBI Taxonomy" id="1690605"/>
    <lineage>
        <taxon>Eukaryota</taxon>
        <taxon>Fungi</taxon>
        <taxon>Dikarya</taxon>
        <taxon>Ascomycota</taxon>
        <taxon>Pezizomycotina</taxon>
        <taxon>Dothideomycetes</taxon>
        <taxon>Dothideomycetidae</taxon>
        <taxon>Mycosphaerellales</taxon>
        <taxon>Extremaceae</taxon>
        <taxon>Vermiconidia</taxon>
    </lineage>
</organism>
<sequence length="970" mass="106126">MATPNPPTTLVSWLDDLTVRFLLNLPASELSSVPRLCFQVEEAQWYYEDFVRPFVAASGLPPLPSLPLRQFCLLLFQHCPLLSGFTDAQHIAAYEEFLAYKVRVPVRGAILLDEDMEKVVLVRGWKKGASWSFPRGKINKDERDLDCAIREVYEETGYNVRQAGLVPEKEEEVKYIDITMREQHMRLFVFRGVSEDTYFEPRTRKEISKISWYSIRDLPGFKKQKGHGDGEGVNANKFYMVAPFLGPLKKWIGAQKKRNKTVTARPVSIANGRAAQTAMEEEEEEVEEERTPEREVEPDPRSEDLKRLLSIGEPVPATSLTLQPTLPVTNAGDLLAMLRSSAKATNGTDKPHTPFEQINAFPLQPETPQPDHLRHPSLSQQQRQPPPPQFPMSPERLQQQQQQQEQQRHGPTHTPQIFGPGPGFQQNQPHGFQGMPPPPHMQQQYLNQRQSTPGSMGGVPYPQRNGAPMRQPVHPTQMPPQSHVPPPLMMQQQHQPRPSNVHPMQRPQGSTGPQGPQGAIGSGPAVPNASQLPPPRLNAQSMKLLDAFKSGANKATTAAGPAPAQTQRPPSTHQTALLDLFRKPSSSQSPAIQSPAAPVDEPASPALTDVTVKPSKSRERRPTMNEITRTIPMKPKVTSPPILEPEAHSRDLPSVPGSESERTRSRELFKPTNPVKSRVMSKGPPPAVVQEAQKRPVPTTPQPAPPKPASRSPRPRYATKSGSPSRKDVTKALQDGTSGAPPVTILARPGSARGAPSPAPPLSPARSQTTQKTGFQPQLLKRPKASVDAVSDKEQQKPADKKDQLLALFGKTSSPSPAAQAPPSAPIEQPNDRQNALLGLFSQSSSQQPTPSPAPALAPTPPPAPRIEPERRPSSRTAPPTTSKPQQQNLLLDLFHKHPSTSAQGTPLTSPGTPISPFTLGTPARSRLGSVASIQSDGSSTPTEAKEFLMGYLNGVVRNEGLRGAGARRR</sequence>
<reference evidence="1" key="1">
    <citation type="submission" date="2023-07" db="EMBL/GenBank/DDBJ databases">
        <title>Black Yeasts Isolated from many extreme environments.</title>
        <authorList>
            <person name="Coleine C."/>
            <person name="Stajich J.E."/>
            <person name="Selbmann L."/>
        </authorList>
    </citation>
    <scope>NUCLEOTIDE SEQUENCE</scope>
    <source>
        <strain evidence="1">CCFEE 5714</strain>
    </source>
</reference>
<accession>A0ACC3ME01</accession>
<name>A0ACC3ME01_9PEZI</name>
<dbReference type="Proteomes" id="UP001281147">
    <property type="component" value="Unassembled WGS sequence"/>
</dbReference>
<protein>
    <submittedName>
        <fullName evidence="1">mRNA-decapping enzyme subunit 2</fullName>
        <ecNumber evidence="1">3.6.1.62</ecNumber>
    </submittedName>
</protein>
<keyword evidence="2" id="KW-1185">Reference proteome</keyword>
<dbReference type="EC" id="3.6.1.62" evidence="1"/>
<evidence type="ECO:0000313" key="2">
    <source>
        <dbReference type="Proteomes" id="UP001281147"/>
    </source>
</evidence>